<dbReference type="PROSITE" id="PS51257">
    <property type="entry name" value="PROKAR_LIPOPROTEIN"/>
    <property type="match status" value="1"/>
</dbReference>
<keyword evidence="1" id="KW-0449">Lipoprotein</keyword>
<dbReference type="AlphaFoldDB" id="A0A0R1KKH5"/>
<keyword evidence="2" id="KW-1185">Reference proteome</keyword>
<sequence length="244" mass="26874">MIMNRKIKYLFLVLVPLFFILLTGCSKLDLSTTKSEYSADGLVAVVKGKATDFDKLTYTVSGVTKNVKVSDDHFAISVPVATKSKNVKIKAAKGNDTKTKIVKVTKEKALIDYTTFAQQYNFMNLKMGKQTDQLPLIAKDGIFKYTTSNGTKLRMNVQGGQLMGIAMNITYKSMKSKSGMKDFGTDLVLISQYVGADGKKVVKKLGDEVKDADGGTTTMKQITSKGVNYNVNLATNDFYLYITK</sequence>
<name>A0A0R1KKH5_9LACO</name>
<evidence type="ECO:0000313" key="1">
    <source>
        <dbReference type="EMBL" id="KRK80594.1"/>
    </source>
</evidence>
<dbReference type="Proteomes" id="UP000051248">
    <property type="component" value="Unassembled WGS sequence"/>
</dbReference>
<dbReference type="EMBL" id="AZDZ01000003">
    <property type="protein sequence ID" value="KRK80594.1"/>
    <property type="molecule type" value="Genomic_DNA"/>
</dbReference>
<dbReference type="STRING" id="1423775.FD03_GL002019"/>
<gene>
    <name evidence="1" type="ORF">FD03_GL002019</name>
</gene>
<comment type="caution">
    <text evidence="1">The sequence shown here is derived from an EMBL/GenBank/DDBJ whole genome shotgun (WGS) entry which is preliminary data.</text>
</comment>
<proteinExistence type="predicted"/>
<evidence type="ECO:0000313" key="2">
    <source>
        <dbReference type="Proteomes" id="UP000051248"/>
    </source>
</evidence>
<dbReference type="eggNOG" id="ENOG5033VWT">
    <property type="taxonomic scope" value="Bacteria"/>
</dbReference>
<dbReference type="PATRIC" id="fig|1423775.4.peg.2056"/>
<organism evidence="1 2">
    <name type="scientific">Companilactobacillus nodensis DSM 19682 = JCM 14932 = NBRC 107160</name>
    <dbReference type="NCBI Taxonomy" id="1423775"/>
    <lineage>
        <taxon>Bacteria</taxon>
        <taxon>Bacillati</taxon>
        <taxon>Bacillota</taxon>
        <taxon>Bacilli</taxon>
        <taxon>Lactobacillales</taxon>
        <taxon>Lactobacillaceae</taxon>
        <taxon>Companilactobacillus</taxon>
    </lineage>
</organism>
<accession>A0A0R1KKH5</accession>
<protein>
    <submittedName>
        <fullName evidence="1">Lipoprotein</fullName>
    </submittedName>
</protein>
<reference evidence="1 2" key="1">
    <citation type="journal article" date="2015" name="Genome Announc.">
        <title>Expanding the biotechnology potential of lactobacilli through comparative genomics of 213 strains and associated genera.</title>
        <authorList>
            <person name="Sun Z."/>
            <person name="Harris H.M."/>
            <person name="McCann A."/>
            <person name="Guo C."/>
            <person name="Argimon S."/>
            <person name="Zhang W."/>
            <person name="Yang X."/>
            <person name="Jeffery I.B."/>
            <person name="Cooney J.C."/>
            <person name="Kagawa T.F."/>
            <person name="Liu W."/>
            <person name="Song Y."/>
            <person name="Salvetti E."/>
            <person name="Wrobel A."/>
            <person name="Rasinkangas P."/>
            <person name="Parkhill J."/>
            <person name="Rea M.C."/>
            <person name="O'Sullivan O."/>
            <person name="Ritari J."/>
            <person name="Douillard F.P."/>
            <person name="Paul Ross R."/>
            <person name="Yang R."/>
            <person name="Briner A.E."/>
            <person name="Felis G.E."/>
            <person name="de Vos W.M."/>
            <person name="Barrangou R."/>
            <person name="Klaenhammer T.R."/>
            <person name="Caufield P.W."/>
            <person name="Cui Y."/>
            <person name="Zhang H."/>
            <person name="O'Toole P.W."/>
        </authorList>
    </citation>
    <scope>NUCLEOTIDE SEQUENCE [LARGE SCALE GENOMIC DNA]</scope>
    <source>
        <strain evidence="1 2">DSM 19682</strain>
    </source>
</reference>